<accession>A0ABT3GI73</accession>
<feature type="transmembrane region" description="Helical" evidence="1">
    <location>
        <begin position="191"/>
        <end position="214"/>
    </location>
</feature>
<dbReference type="Pfam" id="PF03929">
    <property type="entry name" value="PepSY_TM"/>
    <property type="match status" value="1"/>
</dbReference>
<evidence type="ECO:0000256" key="1">
    <source>
        <dbReference type="SAM" id="Phobius"/>
    </source>
</evidence>
<comment type="caution">
    <text evidence="2">The sequence shown here is derived from an EMBL/GenBank/DDBJ whole genome shotgun (WGS) entry which is preliminary data.</text>
</comment>
<organism evidence="2 3">
    <name type="scientific">Luteolibacter arcticus</name>
    <dbReference type="NCBI Taxonomy" id="1581411"/>
    <lineage>
        <taxon>Bacteria</taxon>
        <taxon>Pseudomonadati</taxon>
        <taxon>Verrucomicrobiota</taxon>
        <taxon>Verrucomicrobiia</taxon>
        <taxon>Verrucomicrobiales</taxon>
        <taxon>Verrucomicrobiaceae</taxon>
        <taxon>Luteolibacter</taxon>
    </lineage>
</organism>
<dbReference type="EMBL" id="JAPDDT010000004">
    <property type="protein sequence ID" value="MCW1923199.1"/>
    <property type="molecule type" value="Genomic_DNA"/>
</dbReference>
<keyword evidence="1" id="KW-0472">Membrane</keyword>
<evidence type="ECO:0000313" key="2">
    <source>
        <dbReference type="EMBL" id="MCW1923199.1"/>
    </source>
</evidence>
<gene>
    <name evidence="2" type="ORF">OKA05_11600</name>
</gene>
<dbReference type="InterPro" id="IPR005625">
    <property type="entry name" value="PepSY-ass_TM"/>
</dbReference>
<keyword evidence="1" id="KW-0812">Transmembrane</keyword>
<dbReference type="PANTHER" id="PTHR34219">
    <property type="entry name" value="IRON-REGULATED INNER MEMBRANE PROTEIN-RELATED"/>
    <property type="match status" value="1"/>
</dbReference>
<keyword evidence="1" id="KW-1133">Transmembrane helix</keyword>
<keyword evidence="3" id="KW-1185">Reference proteome</keyword>
<sequence length="368" mass="40553">MFQRIRKLVFWAHLVAGVSAGLLILMMASTGVLLSFERQITEATDGFKLEPATKPANPEGLVSLRQSDLKGATGLMVFSDATQPAAFQFGKEKTLFVHPETGVVLGEGAKKTRAFFQFVTGLHRWLAMKSDSQELGKNITSAAALVFFFLILSGLVIWIPKRWTRQGVKVIATFQRQLKGRARDWNWHNVLGIWFALPLLVITSTGLVIGYPWANNLVFRLAGENPPPPKGKGAPPGGMASAAISTTGWNAAFATVQGRSPGWQSIQFQFPQGGGKEGVFQVFHSHRGRPDLRQVVTVDLASGEVRKVERFEDQSAGRRWRTWIRWIHTGEAGGWAGQLLAGLSAVAAITLVWTGLALAWRRWRRSRG</sequence>
<evidence type="ECO:0000313" key="3">
    <source>
        <dbReference type="Proteomes" id="UP001320876"/>
    </source>
</evidence>
<feature type="transmembrane region" description="Helical" evidence="1">
    <location>
        <begin position="12"/>
        <end position="36"/>
    </location>
</feature>
<protein>
    <submittedName>
        <fullName evidence="2">PepSY domain-containing protein</fullName>
    </submittedName>
</protein>
<feature type="transmembrane region" description="Helical" evidence="1">
    <location>
        <begin position="139"/>
        <end position="159"/>
    </location>
</feature>
<reference evidence="2 3" key="1">
    <citation type="submission" date="2022-10" db="EMBL/GenBank/DDBJ databases">
        <title>Luteolibacter arcticus strain CCTCC AB 2014275, whole genome shotgun sequencing project.</title>
        <authorList>
            <person name="Zhao G."/>
            <person name="Shen L."/>
        </authorList>
    </citation>
    <scope>NUCLEOTIDE SEQUENCE [LARGE SCALE GENOMIC DNA]</scope>
    <source>
        <strain evidence="2 3">CCTCC AB 2014275</strain>
    </source>
</reference>
<feature type="transmembrane region" description="Helical" evidence="1">
    <location>
        <begin position="339"/>
        <end position="360"/>
    </location>
</feature>
<dbReference type="RefSeq" id="WP_264487305.1">
    <property type="nucleotide sequence ID" value="NZ_JAPDDT010000004.1"/>
</dbReference>
<name>A0ABT3GI73_9BACT</name>
<proteinExistence type="predicted"/>
<dbReference type="Proteomes" id="UP001320876">
    <property type="component" value="Unassembled WGS sequence"/>
</dbReference>